<gene>
    <name evidence="2" type="ORF">F1559_000827</name>
</gene>
<keyword evidence="1" id="KW-0732">Signal</keyword>
<organism evidence="2 3">
    <name type="scientific">Cyanidiococcus yangmingshanensis</name>
    <dbReference type="NCBI Taxonomy" id="2690220"/>
    <lineage>
        <taxon>Eukaryota</taxon>
        <taxon>Rhodophyta</taxon>
        <taxon>Bangiophyceae</taxon>
        <taxon>Cyanidiales</taxon>
        <taxon>Cyanidiaceae</taxon>
        <taxon>Cyanidiococcus</taxon>
    </lineage>
</organism>
<proteinExistence type="predicted"/>
<feature type="chain" id="PRO_5029576415" evidence="1">
    <location>
        <begin position="23"/>
        <end position="234"/>
    </location>
</feature>
<dbReference type="EMBL" id="VWRR01000018">
    <property type="protein sequence ID" value="KAF6000662.1"/>
    <property type="molecule type" value="Genomic_DNA"/>
</dbReference>
<dbReference type="Proteomes" id="UP000530660">
    <property type="component" value="Unassembled WGS sequence"/>
</dbReference>
<evidence type="ECO:0000313" key="3">
    <source>
        <dbReference type="Proteomes" id="UP000530660"/>
    </source>
</evidence>
<keyword evidence="3" id="KW-1185">Reference proteome</keyword>
<accession>A0A7J7IC35</accession>
<comment type="caution">
    <text evidence="2">The sequence shown here is derived from an EMBL/GenBank/DDBJ whole genome shotgun (WGS) entry which is preliminary data.</text>
</comment>
<evidence type="ECO:0000256" key="1">
    <source>
        <dbReference type="SAM" id="SignalP"/>
    </source>
</evidence>
<dbReference type="AlphaFoldDB" id="A0A7J7IC35"/>
<feature type="signal peptide" evidence="1">
    <location>
        <begin position="1"/>
        <end position="22"/>
    </location>
</feature>
<reference evidence="2 3" key="1">
    <citation type="journal article" date="2020" name="J. Phycol.">
        <title>Comparative genome analysis reveals Cyanidiococcus gen. nov., a new extremophilic red algal genus sister to Cyanidioschyzon (Cyanidioschyzonaceae, Rhodophyta).</title>
        <authorList>
            <person name="Liu S.-L."/>
            <person name="Chiang Y.-R."/>
            <person name="Yoon H.S."/>
            <person name="Fu H.-Y."/>
        </authorList>
    </citation>
    <scope>NUCLEOTIDE SEQUENCE [LARGE SCALE GENOMIC DNA]</scope>
    <source>
        <strain evidence="2 3">THAL066</strain>
    </source>
</reference>
<sequence>MRREIALFFVFVTLSALWTARALPVVTSELLTFTESTVERESFIGGVGQSVGSGAPPFPYPSPAPNPPTYDFNTTATVLIVGANIQTDNQSQTNDFRADTEIIFGGALQHATVFPDNAPGTYKVVNGTELLSSEQFINFTYYAKPLAFFTATDFPDRRYSLAARLNSPRVVNFSSNALALKQLVAVARGSDFYVAWRAVDPLNETRRPQLQDAFFDFGVMSIQRVPCSNAGITC</sequence>
<name>A0A7J7IC35_9RHOD</name>
<protein>
    <submittedName>
        <fullName evidence="2">Uncharacterized protein</fullName>
    </submittedName>
</protein>
<evidence type="ECO:0000313" key="2">
    <source>
        <dbReference type="EMBL" id="KAF6000662.1"/>
    </source>
</evidence>